<dbReference type="Proteomes" id="UP001178461">
    <property type="component" value="Chromosome 15"/>
</dbReference>
<organism evidence="1 2">
    <name type="scientific">Podarcis lilfordi</name>
    <name type="common">Lilford's wall lizard</name>
    <dbReference type="NCBI Taxonomy" id="74358"/>
    <lineage>
        <taxon>Eukaryota</taxon>
        <taxon>Metazoa</taxon>
        <taxon>Chordata</taxon>
        <taxon>Craniata</taxon>
        <taxon>Vertebrata</taxon>
        <taxon>Euteleostomi</taxon>
        <taxon>Lepidosauria</taxon>
        <taxon>Squamata</taxon>
        <taxon>Bifurcata</taxon>
        <taxon>Unidentata</taxon>
        <taxon>Episquamata</taxon>
        <taxon>Laterata</taxon>
        <taxon>Lacertibaenia</taxon>
        <taxon>Lacertidae</taxon>
        <taxon>Podarcis</taxon>
    </lineage>
</organism>
<keyword evidence="2" id="KW-1185">Reference proteome</keyword>
<reference evidence="1" key="1">
    <citation type="submission" date="2022-12" db="EMBL/GenBank/DDBJ databases">
        <authorList>
            <person name="Alioto T."/>
            <person name="Alioto T."/>
            <person name="Gomez Garrido J."/>
        </authorList>
    </citation>
    <scope>NUCLEOTIDE SEQUENCE</scope>
</reference>
<protein>
    <submittedName>
        <fullName evidence="1">Uncharacterized protein</fullName>
    </submittedName>
</protein>
<dbReference type="AlphaFoldDB" id="A0AA35LEK4"/>
<name>A0AA35LEK4_9SAUR</name>
<sequence length="124" mass="14155">MFRQERDLWECFPLLLFILMEHRKEVLNQRCPSRLWQRASNLIVVFKFEPSPRGFQYHVENQVTLTCSVRLLQAVQQGLFTCGPADVTGLSAPTVPDHCPCWLGLKGKVECSGVCRVNLSPLSH</sequence>
<gene>
    <name evidence="1" type="ORF">PODLI_1B000099</name>
</gene>
<evidence type="ECO:0000313" key="1">
    <source>
        <dbReference type="EMBL" id="CAI5794901.1"/>
    </source>
</evidence>
<dbReference type="EMBL" id="OX395141">
    <property type="protein sequence ID" value="CAI5794901.1"/>
    <property type="molecule type" value="Genomic_DNA"/>
</dbReference>
<proteinExistence type="predicted"/>
<evidence type="ECO:0000313" key="2">
    <source>
        <dbReference type="Proteomes" id="UP001178461"/>
    </source>
</evidence>
<accession>A0AA35LEK4</accession>